<evidence type="ECO:0000256" key="12">
    <source>
        <dbReference type="SAM" id="SignalP"/>
    </source>
</evidence>
<evidence type="ECO:0000256" key="4">
    <source>
        <dbReference type="ARBA" id="ARBA00022692"/>
    </source>
</evidence>
<dbReference type="InterPro" id="IPR039426">
    <property type="entry name" value="TonB-dep_rcpt-like"/>
</dbReference>
<evidence type="ECO:0000256" key="5">
    <source>
        <dbReference type="ARBA" id="ARBA00022729"/>
    </source>
</evidence>
<feature type="chain" id="PRO_5036747783" evidence="12">
    <location>
        <begin position="40"/>
        <end position="690"/>
    </location>
</feature>
<comment type="caution">
    <text evidence="15">The sequence shown here is derived from an EMBL/GenBank/DDBJ whole genome shotgun (WGS) entry which is preliminary data.</text>
</comment>
<dbReference type="PANTHER" id="PTHR30069:SF29">
    <property type="entry name" value="HEMOGLOBIN AND HEMOGLOBIN-HAPTOGLOBIN-BINDING PROTEIN 1-RELATED"/>
    <property type="match status" value="1"/>
</dbReference>
<dbReference type="GO" id="GO:0044718">
    <property type="term" value="P:siderophore transmembrane transport"/>
    <property type="evidence" value="ECO:0007669"/>
    <property type="project" value="TreeGrafter"/>
</dbReference>
<dbReference type="Pfam" id="PF07715">
    <property type="entry name" value="Plug"/>
    <property type="match status" value="1"/>
</dbReference>
<dbReference type="Gene3D" id="2.170.130.10">
    <property type="entry name" value="TonB-dependent receptor, plug domain"/>
    <property type="match status" value="1"/>
</dbReference>
<keyword evidence="6 11" id="KW-0798">TonB box</keyword>
<sequence>MPRTAASRPRPARSAWFVRRSATIAAATALTGIAAPTLAQDGNDETRAEAIVVTGQGLAPAPATPAYDVTVIERDQVLASPSGRIEDVLSSVAGFQQFRRSDSRSSNPSAQGVTLRSLGGNASSRALVLLDGVPVTNPFFGYVPFNALSPDRIGTISVTRGGGMGAFGTGAVSGTIAMTSAGPDEIGPLRGSALVNDRGETQLSATVAPRLGEGFVVAGVQWDKGQGFWTTPRDQRVDASARAAYESWSGSLRAVAPLTDTVEIQASALAYDDARTLRFEGADSSASGQQASLRLVGRGEWQFEALAYAQAQDFSNVVISSTRFVRALDQMKTPTFATGGKLELRPPLGDAHVLRFGADLRNVEGHLVEAPYSTFSGLQTAFRRAGGKQSDLGLYLEDDWTLGQLVVTGSARLDRWTIRDGFYRELDASGALSQDTRHADRDGWDTNFRGGVLWRANEAISLRASAYTGLRLPTLNELYRPFVVFPVTTNANAALKPERLRGYEAGLDLYPAKGIHLSFTAFDNRLKAAIANVTLDATTRERKNVDAIHARGIEAGAGVALGQIRLDGSLAWTDSKVEADGVQAALDGMRPSQVPKLAASATLAWLPARGWRLAATLRHIGKQFEDDLESEALPAATTLGAYAKIPVNPLVSVVLRGENLTDERIVTRDQSGSIDLGVPRTIWAGISVGI</sequence>
<dbReference type="GO" id="GO:0015344">
    <property type="term" value="F:siderophore uptake transmembrane transporter activity"/>
    <property type="evidence" value="ECO:0007669"/>
    <property type="project" value="TreeGrafter"/>
</dbReference>
<dbReference type="PROSITE" id="PS52016">
    <property type="entry name" value="TONB_DEPENDENT_REC_3"/>
    <property type="match status" value="1"/>
</dbReference>
<keyword evidence="7 10" id="KW-0472">Membrane</keyword>
<name>A0A931MLL5_9SPHN</name>
<feature type="domain" description="TonB-dependent receptor-like beta-barrel" evidence="13">
    <location>
        <begin position="240"/>
        <end position="660"/>
    </location>
</feature>
<evidence type="ECO:0000256" key="10">
    <source>
        <dbReference type="PROSITE-ProRule" id="PRU01360"/>
    </source>
</evidence>
<proteinExistence type="inferred from homology"/>
<evidence type="ECO:0000256" key="1">
    <source>
        <dbReference type="ARBA" id="ARBA00004571"/>
    </source>
</evidence>
<feature type="signal peptide" evidence="12">
    <location>
        <begin position="1"/>
        <end position="39"/>
    </location>
</feature>
<dbReference type="AlphaFoldDB" id="A0A931MLL5"/>
<evidence type="ECO:0000259" key="14">
    <source>
        <dbReference type="Pfam" id="PF07715"/>
    </source>
</evidence>
<keyword evidence="3 10" id="KW-1134">Transmembrane beta strand</keyword>
<evidence type="ECO:0000256" key="11">
    <source>
        <dbReference type="RuleBase" id="RU003357"/>
    </source>
</evidence>
<gene>
    <name evidence="15" type="ORF">I5E68_14675</name>
</gene>
<evidence type="ECO:0000256" key="6">
    <source>
        <dbReference type="ARBA" id="ARBA00023077"/>
    </source>
</evidence>
<evidence type="ECO:0000256" key="7">
    <source>
        <dbReference type="ARBA" id="ARBA00023136"/>
    </source>
</evidence>
<dbReference type="CDD" id="cd01347">
    <property type="entry name" value="ligand_gated_channel"/>
    <property type="match status" value="1"/>
</dbReference>
<keyword evidence="2 10" id="KW-0813">Transport</keyword>
<evidence type="ECO:0000256" key="3">
    <source>
        <dbReference type="ARBA" id="ARBA00022452"/>
    </source>
</evidence>
<dbReference type="Pfam" id="PF00593">
    <property type="entry name" value="TonB_dep_Rec_b-barrel"/>
    <property type="match status" value="1"/>
</dbReference>
<evidence type="ECO:0000256" key="9">
    <source>
        <dbReference type="ARBA" id="ARBA00023237"/>
    </source>
</evidence>
<keyword evidence="16" id="KW-1185">Reference proteome</keyword>
<dbReference type="PANTHER" id="PTHR30069">
    <property type="entry name" value="TONB-DEPENDENT OUTER MEMBRANE RECEPTOR"/>
    <property type="match status" value="1"/>
</dbReference>
<feature type="domain" description="TonB-dependent receptor plug" evidence="14">
    <location>
        <begin position="67"/>
        <end position="175"/>
    </location>
</feature>
<dbReference type="EMBL" id="JADZGI010000002">
    <property type="protein sequence ID" value="MBH0114187.1"/>
    <property type="molecule type" value="Genomic_DNA"/>
</dbReference>
<evidence type="ECO:0000256" key="2">
    <source>
        <dbReference type="ARBA" id="ARBA00022448"/>
    </source>
</evidence>
<keyword evidence="8 15" id="KW-0675">Receptor</keyword>
<accession>A0A931MLL5</accession>
<evidence type="ECO:0000256" key="8">
    <source>
        <dbReference type="ARBA" id="ARBA00023170"/>
    </source>
</evidence>
<dbReference type="Gene3D" id="2.40.170.20">
    <property type="entry name" value="TonB-dependent receptor, beta-barrel domain"/>
    <property type="match status" value="1"/>
</dbReference>
<keyword evidence="4 10" id="KW-0812">Transmembrane</keyword>
<keyword evidence="5 12" id="KW-0732">Signal</keyword>
<dbReference type="SUPFAM" id="SSF56935">
    <property type="entry name" value="Porins"/>
    <property type="match status" value="1"/>
</dbReference>
<dbReference type="GO" id="GO:0009279">
    <property type="term" value="C:cell outer membrane"/>
    <property type="evidence" value="ECO:0007669"/>
    <property type="project" value="UniProtKB-SubCell"/>
</dbReference>
<comment type="subcellular location">
    <subcellularLocation>
        <location evidence="1 10">Cell outer membrane</location>
        <topology evidence="1 10">Multi-pass membrane protein</topology>
    </subcellularLocation>
</comment>
<organism evidence="15 16">
    <name type="scientific">Novosphingobium aureum</name>
    <dbReference type="NCBI Taxonomy" id="2792964"/>
    <lineage>
        <taxon>Bacteria</taxon>
        <taxon>Pseudomonadati</taxon>
        <taxon>Pseudomonadota</taxon>
        <taxon>Alphaproteobacteria</taxon>
        <taxon>Sphingomonadales</taxon>
        <taxon>Sphingomonadaceae</taxon>
        <taxon>Novosphingobium</taxon>
    </lineage>
</organism>
<dbReference type="InterPro" id="IPR000531">
    <property type="entry name" value="Beta-barrel_TonB"/>
</dbReference>
<evidence type="ECO:0000259" key="13">
    <source>
        <dbReference type="Pfam" id="PF00593"/>
    </source>
</evidence>
<evidence type="ECO:0000313" key="15">
    <source>
        <dbReference type="EMBL" id="MBH0114187.1"/>
    </source>
</evidence>
<dbReference type="Proteomes" id="UP000617634">
    <property type="component" value="Unassembled WGS sequence"/>
</dbReference>
<dbReference type="RefSeq" id="WP_197165278.1">
    <property type="nucleotide sequence ID" value="NZ_JADZGI010000002.1"/>
</dbReference>
<dbReference type="InterPro" id="IPR037066">
    <property type="entry name" value="Plug_dom_sf"/>
</dbReference>
<reference evidence="15" key="1">
    <citation type="submission" date="2020-11" db="EMBL/GenBank/DDBJ databases">
        <title>Novosphingobium aureum sp. nov., a marine bacterium isolated from sediment of a salt flat.</title>
        <authorList>
            <person name="Yoo Y."/>
            <person name="Kim J.-J."/>
        </authorList>
    </citation>
    <scope>NUCLEOTIDE SEQUENCE</scope>
    <source>
        <strain evidence="15">YJ-S2-02</strain>
    </source>
</reference>
<evidence type="ECO:0000313" key="16">
    <source>
        <dbReference type="Proteomes" id="UP000617634"/>
    </source>
</evidence>
<comment type="similarity">
    <text evidence="10 11">Belongs to the TonB-dependent receptor family.</text>
</comment>
<dbReference type="InterPro" id="IPR036942">
    <property type="entry name" value="Beta-barrel_TonB_sf"/>
</dbReference>
<keyword evidence="9 10" id="KW-0998">Cell outer membrane</keyword>
<dbReference type="InterPro" id="IPR012910">
    <property type="entry name" value="Plug_dom"/>
</dbReference>
<protein>
    <submittedName>
        <fullName evidence="15">TonB-dependent receptor</fullName>
    </submittedName>
</protein>